<reference evidence="1 2" key="1">
    <citation type="submission" date="2018-02" db="EMBL/GenBank/DDBJ databases">
        <title>The genomes of Aspergillus section Nigri reveals drivers in fungal speciation.</title>
        <authorList>
            <consortium name="DOE Joint Genome Institute"/>
            <person name="Vesth T.C."/>
            <person name="Nybo J."/>
            <person name="Theobald S."/>
            <person name="Brandl J."/>
            <person name="Frisvad J.C."/>
            <person name="Nielsen K.F."/>
            <person name="Lyhne E.K."/>
            <person name="Kogle M.E."/>
            <person name="Kuo A."/>
            <person name="Riley R."/>
            <person name="Clum A."/>
            <person name="Nolan M."/>
            <person name="Lipzen A."/>
            <person name="Salamov A."/>
            <person name="Henrissat B."/>
            <person name="Wiebenga A."/>
            <person name="De vries R.P."/>
            <person name="Grigoriev I.V."/>
            <person name="Mortensen U.H."/>
            <person name="Andersen M.R."/>
            <person name="Baker S.E."/>
        </authorList>
    </citation>
    <scope>NUCLEOTIDE SEQUENCE [LARGE SCALE GENOMIC DNA]</scope>
    <source>
        <strain evidence="1 2">CBS 115571</strain>
    </source>
</reference>
<protein>
    <submittedName>
        <fullName evidence="1">Uncharacterized protein</fullName>
    </submittedName>
</protein>
<gene>
    <name evidence="1" type="ORF">BO99DRAFT_400840</name>
</gene>
<organism evidence="1 2">
    <name type="scientific">Aspergillus violaceofuscus (strain CBS 115571)</name>
    <dbReference type="NCBI Taxonomy" id="1450538"/>
    <lineage>
        <taxon>Eukaryota</taxon>
        <taxon>Fungi</taxon>
        <taxon>Dikarya</taxon>
        <taxon>Ascomycota</taxon>
        <taxon>Pezizomycotina</taxon>
        <taxon>Eurotiomycetes</taxon>
        <taxon>Eurotiomycetidae</taxon>
        <taxon>Eurotiales</taxon>
        <taxon>Aspergillaceae</taxon>
        <taxon>Aspergillus</taxon>
    </lineage>
</organism>
<evidence type="ECO:0000313" key="1">
    <source>
        <dbReference type="EMBL" id="PYI21539.1"/>
    </source>
</evidence>
<dbReference type="EMBL" id="KZ825116">
    <property type="protein sequence ID" value="PYI21539.1"/>
    <property type="molecule type" value="Genomic_DNA"/>
</dbReference>
<dbReference type="AlphaFoldDB" id="A0A2V5HAX5"/>
<dbReference type="Proteomes" id="UP000249829">
    <property type="component" value="Unassembled WGS sequence"/>
</dbReference>
<keyword evidence="2" id="KW-1185">Reference proteome</keyword>
<dbReference type="STRING" id="1450538.A0A2V5HAX5"/>
<accession>A0A2V5HAX5</accession>
<name>A0A2V5HAX5_ASPV1</name>
<proteinExistence type="predicted"/>
<sequence>MNGRQVPVDNVLHPAWRDSVVHLIVSQSWDESLPSGLAEQAIHKMTYDRGYALGQLAPDSGAYFDEVCSAND</sequence>
<evidence type="ECO:0000313" key="2">
    <source>
        <dbReference type="Proteomes" id="UP000249829"/>
    </source>
</evidence>